<dbReference type="Proteomes" id="UP000320813">
    <property type="component" value="Unassembled WGS sequence"/>
</dbReference>
<feature type="domain" description="Pseudouridine synthase I TruA alpha/beta" evidence="8">
    <location>
        <begin position="154"/>
        <end position="257"/>
    </location>
</feature>
<name>A0A519B9R9_9DELT</name>
<proteinExistence type="inferred from homology"/>
<dbReference type="InterPro" id="IPR001406">
    <property type="entry name" value="PsdUridine_synth_TruA"/>
</dbReference>
<comment type="similarity">
    <text evidence="1 4 7">Belongs to the tRNA pseudouridine synthase TruA family.</text>
</comment>
<dbReference type="Gene3D" id="3.30.70.580">
    <property type="entry name" value="Pseudouridine synthase I, catalytic domain, N-terminal subdomain"/>
    <property type="match status" value="1"/>
</dbReference>
<organism evidence="9 10">
    <name type="scientific">Candidatus Acidulodesulfobacterium ferriphilum</name>
    <dbReference type="NCBI Taxonomy" id="2597223"/>
    <lineage>
        <taxon>Bacteria</taxon>
        <taxon>Deltaproteobacteria</taxon>
        <taxon>Candidatus Acidulodesulfobacterales</taxon>
        <taxon>Candidatus Acidulodesulfobacterium</taxon>
    </lineage>
</organism>
<evidence type="ECO:0000259" key="8">
    <source>
        <dbReference type="Pfam" id="PF01416"/>
    </source>
</evidence>
<accession>A0A519B9R9</accession>
<evidence type="ECO:0000256" key="3">
    <source>
        <dbReference type="ARBA" id="ARBA00023235"/>
    </source>
</evidence>
<evidence type="ECO:0000313" key="10">
    <source>
        <dbReference type="Proteomes" id="UP000320813"/>
    </source>
</evidence>
<evidence type="ECO:0000256" key="7">
    <source>
        <dbReference type="RuleBase" id="RU003792"/>
    </source>
</evidence>
<reference evidence="9 10" key="1">
    <citation type="submission" date="2019-01" db="EMBL/GenBank/DDBJ databases">
        <title>Insights into ecological role of a new deltaproteobacterial order Candidatus Sinidesulfobacterales (Sva0485) by metagenomics and metatranscriptomics.</title>
        <authorList>
            <person name="Tan S."/>
            <person name="Liu J."/>
            <person name="Fang Y."/>
            <person name="Hedlund B.P."/>
            <person name="Lian Z.H."/>
            <person name="Huang L.Y."/>
            <person name="Li J.T."/>
            <person name="Huang L.N."/>
            <person name="Li W.J."/>
            <person name="Jiang H.C."/>
            <person name="Dong H.L."/>
            <person name="Shu W.S."/>
        </authorList>
    </citation>
    <scope>NUCLEOTIDE SEQUENCE [LARGE SCALE GENOMIC DNA]</scope>
    <source>
        <strain evidence="9">AP3</strain>
    </source>
</reference>
<dbReference type="InterPro" id="IPR020103">
    <property type="entry name" value="PsdUridine_synth_cat_dom_sf"/>
</dbReference>
<gene>
    <name evidence="4 9" type="primary">truA</name>
    <name evidence="9" type="ORF">EVJ47_08440</name>
</gene>
<comment type="caution">
    <text evidence="4">Lacks conserved residue(s) required for the propagation of feature annotation.</text>
</comment>
<dbReference type="InterPro" id="IPR020095">
    <property type="entry name" value="PsdUridine_synth_TruA_C"/>
</dbReference>
<dbReference type="GO" id="GO:0031119">
    <property type="term" value="P:tRNA pseudouridine synthesis"/>
    <property type="evidence" value="ECO:0007669"/>
    <property type="project" value="UniProtKB-UniRule"/>
</dbReference>
<dbReference type="EMBL" id="SGBD01000005">
    <property type="protein sequence ID" value="RZD13948.1"/>
    <property type="molecule type" value="Genomic_DNA"/>
</dbReference>
<evidence type="ECO:0000256" key="4">
    <source>
        <dbReference type="HAMAP-Rule" id="MF_00171"/>
    </source>
</evidence>
<comment type="subunit">
    <text evidence="4">Homodimer.</text>
</comment>
<dbReference type="InterPro" id="IPR020097">
    <property type="entry name" value="PsdUridine_synth_TruA_a/b_dom"/>
</dbReference>
<dbReference type="SUPFAM" id="SSF55120">
    <property type="entry name" value="Pseudouridine synthase"/>
    <property type="match status" value="1"/>
</dbReference>
<dbReference type="Pfam" id="PF01416">
    <property type="entry name" value="PseudoU_synth_1"/>
    <property type="match status" value="1"/>
</dbReference>
<evidence type="ECO:0000313" key="9">
    <source>
        <dbReference type="EMBL" id="RZD13948.1"/>
    </source>
</evidence>
<dbReference type="HAMAP" id="MF_00171">
    <property type="entry name" value="TruA"/>
    <property type="match status" value="1"/>
</dbReference>
<dbReference type="PANTHER" id="PTHR11142:SF0">
    <property type="entry name" value="TRNA PSEUDOURIDINE SYNTHASE-LIKE 1"/>
    <property type="match status" value="1"/>
</dbReference>
<feature type="active site" description="Nucleophile" evidence="4 5">
    <location>
        <position position="64"/>
    </location>
</feature>
<dbReference type="NCBIfam" id="TIGR00071">
    <property type="entry name" value="hisT_truA"/>
    <property type="match status" value="1"/>
</dbReference>
<comment type="catalytic activity">
    <reaction evidence="4 7">
        <text>uridine(38/39/40) in tRNA = pseudouridine(38/39/40) in tRNA</text>
        <dbReference type="Rhea" id="RHEA:22376"/>
        <dbReference type="Rhea" id="RHEA-COMP:10085"/>
        <dbReference type="Rhea" id="RHEA-COMP:10087"/>
        <dbReference type="ChEBI" id="CHEBI:65314"/>
        <dbReference type="ChEBI" id="CHEBI:65315"/>
        <dbReference type="EC" id="5.4.99.12"/>
    </reaction>
</comment>
<dbReference type="AlphaFoldDB" id="A0A519B9R9"/>
<dbReference type="GO" id="GO:0160147">
    <property type="term" value="F:tRNA pseudouridine(38-40) synthase activity"/>
    <property type="evidence" value="ECO:0007669"/>
    <property type="project" value="UniProtKB-EC"/>
</dbReference>
<dbReference type="PIRSF" id="PIRSF001430">
    <property type="entry name" value="tRNA_psdUrid_synth"/>
    <property type="match status" value="1"/>
</dbReference>
<evidence type="ECO:0000256" key="2">
    <source>
        <dbReference type="ARBA" id="ARBA00022694"/>
    </source>
</evidence>
<protein>
    <recommendedName>
        <fullName evidence="4">tRNA pseudouridine synthase A</fullName>
        <ecNumber evidence="4">5.4.99.12</ecNumber>
    </recommendedName>
    <alternativeName>
        <fullName evidence="4">tRNA pseudouridine(38-40) synthase</fullName>
    </alternativeName>
    <alternativeName>
        <fullName evidence="4">tRNA pseudouridylate synthase I</fullName>
    </alternativeName>
    <alternativeName>
        <fullName evidence="4">tRNA-uridine isomerase I</fullName>
    </alternativeName>
</protein>
<keyword evidence="3 4" id="KW-0413">Isomerase</keyword>
<evidence type="ECO:0000256" key="5">
    <source>
        <dbReference type="PIRSR" id="PIRSR001430-1"/>
    </source>
</evidence>
<evidence type="ECO:0000256" key="6">
    <source>
        <dbReference type="PIRSR" id="PIRSR001430-2"/>
    </source>
</evidence>
<dbReference type="EC" id="5.4.99.12" evidence="4"/>
<dbReference type="GO" id="GO:0003723">
    <property type="term" value="F:RNA binding"/>
    <property type="evidence" value="ECO:0007669"/>
    <property type="project" value="InterPro"/>
</dbReference>
<keyword evidence="2 4" id="KW-0819">tRNA processing</keyword>
<dbReference type="CDD" id="cd02570">
    <property type="entry name" value="PseudoU_synth_EcTruA"/>
    <property type="match status" value="1"/>
</dbReference>
<evidence type="ECO:0000256" key="1">
    <source>
        <dbReference type="ARBA" id="ARBA00009375"/>
    </source>
</evidence>
<dbReference type="PANTHER" id="PTHR11142">
    <property type="entry name" value="PSEUDOURIDYLATE SYNTHASE"/>
    <property type="match status" value="1"/>
</dbReference>
<dbReference type="Gene3D" id="3.30.70.660">
    <property type="entry name" value="Pseudouridine synthase I, catalytic domain, C-terminal subdomain"/>
    <property type="match status" value="1"/>
</dbReference>
<sequence length="263" mass="29668">MIKNGLTVNYLIVAEYNGLNYNGWQSQNNPKKSGKVKTIESELLEAIGIVTKFEPKLFVSGRTDAGVHALNQVANFKLPFYYDIVKLKASLNGILPPDISVKNIEIVHDSFHSTIDTVSKTYLYKINSGFKSSLLSGYSWFIKEKLNLELMKEAAKIFTGRNNFINFTKRGKEKHLINYYRVVNDIRICQKNYGFDIFVEGEGFLRHMVRRIVGAIIACGSGKANIGYIADMLNGKSLAGKVLNAPPCGLFLYSVKYRHKNYC</sequence>
<comment type="function">
    <text evidence="4">Formation of pseudouridine at positions 38, 39 and 40 in the anticodon stem and loop of transfer RNAs.</text>
</comment>
<feature type="binding site" evidence="4 6">
    <location>
        <position position="122"/>
    </location>
    <ligand>
        <name>substrate</name>
    </ligand>
</feature>
<comment type="caution">
    <text evidence="9">The sequence shown here is derived from an EMBL/GenBank/DDBJ whole genome shotgun (WGS) entry which is preliminary data.</text>
</comment>
<dbReference type="InterPro" id="IPR020094">
    <property type="entry name" value="TruA/RsuA/RluB/E/F_N"/>
</dbReference>